<sequence>MNFHLKKAGYVKEVTNFSPDLKEVNELVKVDQVLELMGFVGSDISKIAQADNSGFWVHEI</sequence>
<reference evidence="1" key="2">
    <citation type="submission" date="2022-03" db="EMBL/GenBank/DDBJ databases">
        <title>Draft title - Genomic analysis of global carrot germplasm unveils the trajectory of domestication and the origin of high carotenoid orange carrot.</title>
        <authorList>
            <person name="Iorizzo M."/>
            <person name="Ellison S."/>
            <person name="Senalik D."/>
            <person name="Macko-Podgorni A."/>
            <person name="Grzebelus D."/>
            <person name="Bostan H."/>
            <person name="Rolling W."/>
            <person name="Curaba J."/>
            <person name="Simon P."/>
        </authorList>
    </citation>
    <scope>NUCLEOTIDE SEQUENCE</scope>
    <source>
        <tissue evidence="1">Leaf</tissue>
    </source>
</reference>
<accession>A0AAF0X2C0</accession>
<gene>
    <name evidence="1" type="ORF">DCAR_0519632</name>
</gene>
<organism evidence="1 2">
    <name type="scientific">Daucus carota subsp. sativus</name>
    <name type="common">Carrot</name>
    <dbReference type="NCBI Taxonomy" id="79200"/>
    <lineage>
        <taxon>Eukaryota</taxon>
        <taxon>Viridiplantae</taxon>
        <taxon>Streptophyta</taxon>
        <taxon>Embryophyta</taxon>
        <taxon>Tracheophyta</taxon>
        <taxon>Spermatophyta</taxon>
        <taxon>Magnoliopsida</taxon>
        <taxon>eudicotyledons</taxon>
        <taxon>Gunneridae</taxon>
        <taxon>Pentapetalae</taxon>
        <taxon>asterids</taxon>
        <taxon>campanulids</taxon>
        <taxon>Apiales</taxon>
        <taxon>Apiaceae</taxon>
        <taxon>Apioideae</taxon>
        <taxon>Scandiceae</taxon>
        <taxon>Daucinae</taxon>
        <taxon>Daucus</taxon>
        <taxon>Daucus sect. Daucus</taxon>
    </lineage>
</organism>
<protein>
    <submittedName>
        <fullName evidence="1">Uncharacterized protein</fullName>
    </submittedName>
</protein>
<dbReference type="EMBL" id="CP093347">
    <property type="protein sequence ID" value="WOH00273.1"/>
    <property type="molecule type" value="Genomic_DNA"/>
</dbReference>
<evidence type="ECO:0000313" key="1">
    <source>
        <dbReference type="EMBL" id="WOH00273.1"/>
    </source>
</evidence>
<dbReference type="AlphaFoldDB" id="A0AAF0X2C0"/>
<name>A0AAF0X2C0_DAUCS</name>
<dbReference type="Proteomes" id="UP000077755">
    <property type="component" value="Chromosome 5"/>
</dbReference>
<reference evidence="1" key="1">
    <citation type="journal article" date="2016" name="Nat. Genet.">
        <title>A high-quality carrot genome assembly provides new insights into carotenoid accumulation and asterid genome evolution.</title>
        <authorList>
            <person name="Iorizzo M."/>
            <person name="Ellison S."/>
            <person name="Senalik D."/>
            <person name="Zeng P."/>
            <person name="Satapoomin P."/>
            <person name="Huang J."/>
            <person name="Bowman M."/>
            <person name="Iovene M."/>
            <person name="Sanseverino W."/>
            <person name="Cavagnaro P."/>
            <person name="Yildiz M."/>
            <person name="Macko-Podgorni A."/>
            <person name="Moranska E."/>
            <person name="Grzebelus E."/>
            <person name="Grzebelus D."/>
            <person name="Ashrafi H."/>
            <person name="Zheng Z."/>
            <person name="Cheng S."/>
            <person name="Spooner D."/>
            <person name="Van Deynze A."/>
            <person name="Simon P."/>
        </authorList>
    </citation>
    <scope>NUCLEOTIDE SEQUENCE</scope>
    <source>
        <tissue evidence="1">Leaf</tissue>
    </source>
</reference>
<proteinExistence type="predicted"/>
<evidence type="ECO:0000313" key="2">
    <source>
        <dbReference type="Proteomes" id="UP000077755"/>
    </source>
</evidence>
<keyword evidence="2" id="KW-1185">Reference proteome</keyword>